<comment type="caution">
    <text evidence="3">The sequence shown here is derived from an EMBL/GenBank/DDBJ whole genome shotgun (WGS) entry which is preliminary data.</text>
</comment>
<proteinExistence type="predicted"/>
<dbReference type="Gene3D" id="1.20.920.10">
    <property type="entry name" value="Bromodomain-like"/>
    <property type="match status" value="1"/>
</dbReference>
<sequence length="162" mass="18415">MQCAGKQLPPRECKNLCANLAQYCQINRHKWAGPFMQPVGVEGLGYVIEKPMDFSTVKSKMEAKMICSLLRRLHMQKWLGSLSLELDDVDTHLEEFRELVLQNCRKMSTEETKRLGAALTQLSSEDLNKALLIVAQNNLNFQAAADEVFLDMDFSEFIDIMG</sequence>
<dbReference type="PANTHER" id="PTHR45926">
    <property type="entry name" value="OSJNBA0053K19.4 PROTEIN"/>
    <property type="match status" value="1"/>
</dbReference>
<organism evidence="3 4">
    <name type="scientific">Cinchona calisaya</name>
    <dbReference type="NCBI Taxonomy" id="153742"/>
    <lineage>
        <taxon>Eukaryota</taxon>
        <taxon>Viridiplantae</taxon>
        <taxon>Streptophyta</taxon>
        <taxon>Embryophyta</taxon>
        <taxon>Tracheophyta</taxon>
        <taxon>Spermatophyta</taxon>
        <taxon>Magnoliopsida</taxon>
        <taxon>eudicotyledons</taxon>
        <taxon>Gunneridae</taxon>
        <taxon>Pentapetalae</taxon>
        <taxon>asterids</taxon>
        <taxon>lamiids</taxon>
        <taxon>Gentianales</taxon>
        <taxon>Rubiaceae</taxon>
        <taxon>Cinchonoideae</taxon>
        <taxon>Cinchoneae</taxon>
        <taxon>Cinchona</taxon>
    </lineage>
</organism>
<dbReference type="AlphaFoldDB" id="A0ABD3AY83"/>
<evidence type="ECO:0000256" key="1">
    <source>
        <dbReference type="ARBA" id="ARBA00023117"/>
    </source>
</evidence>
<accession>A0ABD3AY83</accession>
<keyword evidence="4" id="KW-1185">Reference proteome</keyword>
<dbReference type="InterPro" id="IPR027353">
    <property type="entry name" value="NET_dom"/>
</dbReference>
<dbReference type="EMBL" id="JBJUIK010000002">
    <property type="protein sequence ID" value="KAL3536190.1"/>
    <property type="molecule type" value="Genomic_DNA"/>
</dbReference>
<feature type="domain" description="NET" evidence="2">
    <location>
        <begin position="106"/>
        <end position="153"/>
    </location>
</feature>
<evidence type="ECO:0000313" key="3">
    <source>
        <dbReference type="EMBL" id="KAL3536190.1"/>
    </source>
</evidence>
<reference evidence="3 4" key="1">
    <citation type="submission" date="2024-11" db="EMBL/GenBank/DDBJ databases">
        <title>A near-complete genome assembly of Cinchona calisaya.</title>
        <authorList>
            <person name="Lian D.C."/>
            <person name="Zhao X.W."/>
            <person name="Wei L."/>
        </authorList>
    </citation>
    <scope>NUCLEOTIDE SEQUENCE [LARGE SCALE GENOMIC DNA]</scope>
    <source>
        <tissue evidence="3">Nenye</tissue>
    </source>
</reference>
<name>A0ABD3AY83_9GENT</name>
<evidence type="ECO:0000259" key="2">
    <source>
        <dbReference type="Pfam" id="PF17035"/>
    </source>
</evidence>
<dbReference type="Proteomes" id="UP001630127">
    <property type="component" value="Unassembled WGS sequence"/>
</dbReference>
<gene>
    <name evidence="3" type="ORF">ACH5RR_004651</name>
</gene>
<dbReference type="InterPro" id="IPR036427">
    <property type="entry name" value="Bromodomain-like_sf"/>
</dbReference>
<dbReference type="SUPFAM" id="SSF47370">
    <property type="entry name" value="Bromodomain"/>
    <property type="match status" value="1"/>
</dbReference>
<dbReference type="Pfam" id="PF17035">
    <property type="entry name" value="BET"/>
    <property type="match status" value="1"/>
</dbReference>
<keyword evidence="1" id="KW-0103">Bromodomain</keyword>
<protein>
    <recommendedName>
        <fullName evidence="2">NET domain-containing protein</fullName>
    </recommendedName>
</protein>
<evidence type="ECO:0000313" key="4">
    <source>
        <dbReference type="Proteomes" id="UP001630127"/>
    </source>
</evidence>